<feature type="domain" description="TIR" evidence="2">
    <location>
        <begin position="27"/>
        <end position="139"/>
    </location>
</feature>
<dbReference type="AlphaFoldDB" id="T0JD28"/>
<keyword evidence="1" id="KW-0472">Membrane</keyword>
<dbReference type="eggNOG" id="COG0457">
    <property type="taxonomic scope" value="Bacteria"/>
</dbReference>
<protein>
    <recommendedName>
        <fullName evidence="2">TIR domain-containing protein</fullName>
    </recommendedName>
</protein>
<reference evidence="3 4" key="1">
    <citation type="journal article" date="2013" name="Genome Announc.">
        <title>Genome Sequence of Novosphingobium lindaniclasticum LE124T, Isolated from a Hexachlorocyclohexane Dumpsite.</title>
        <authorList>
            <person name="Saxena A."/>
            <person name="Nayyar N."/>
            <person name="Sangwan N."/>
            <person name="Kumari R."/>
            <person name="Khurana J.P."/>
            <person name="Lal R."/>
        </authorList>
    </citation>
    <scope>NUCLEOTIDE SEQUENCE [LARGE SCALE GENOMIC DNA]</scope>
    <source>
        <strain evidence="3 4">LE124</strain>
    </source>
</reference>
<dbReference type="PATRIC" id="fig|1096930.3.peg.49"/>
<organism evidence="3 4">
    <name type="scientific">Novosphingobium lindaniclasticum LE124</name>
    <dbReference type="NCBI Taxonomy" id="1096930"/>
    <lineage>
        <taxon>Bacteria</taxon>
        <taxon>Pseudomonadati</taxon>
        <taxon>Pseudomonadota</taxon>
        <taxon>Alphaproteobacteria</taxon>
        <taxon>Sphingomonadales</taxon>
        <taxon>Sphingomonadaceae</taxon>
        <taxon>Novosphingobium</taxon>
    </lineage>
</organism>
<keyword evidence="1" id="KW-1133">Transmembrane helix</keyword>
<comment type="caution">
    <text evidence="3">The sequence shown here is derived from an EMBL/GenBank/DDBJ whole genome shotgun (WGS) entry which is preliminary data.</text>
</comment>
<dbReference type="Proteomes" id="UP000015527">
    <property type="component" value="Unassembled WGS sequence"/>
</dbReference>
<dbReference type="InterPro" id="IPR035897">
    <property type="entry name" value="Toll_tir_struct_dom_sf"/>
</dbReference>
<dbReference type="InterPro" id="IPR000157">
    <property type="entry name" value="TIR_dom"/>
</dbReference>
<dbReference type="EMBL" id="ATHL01000001">
    <property type="protein sequence ID" value="EQB19749.1"/>
    <property type="molecule type" value="Genomic_DNA"/>
</dbReference>
<evidence type="ECO:0000313" key="3">
    <source>
        <dbReference type="EMBL" id="EQB19749.1"/>
    </source>
</evidence>
<dbReference type="Gene3D" id="1.25.40.10">
    <property type="entry name" value="Tetratricopeptide repeat domain"/>
    <property type="match status" value="1"/>
</dbReference>
<sequence>MTAHEDLDGTGGAAESGNAGARHYRAFLSYSHVDERFARRLHRWLESYRIPARLVGTATASGTVPRQLTPIFRDRAELPAASSLDQEVRQALSRSDVLLVLCSPAARNSRWVDAEIELFRSLHPGRPVIAALLEGEPQDSFPASLIGPDAAGITHEPIAADFRTDHDGPKLARLKIVAGLTGIALDQIIQRDAQRQLRRVIAITLLTVLLTLSMALMLIFALRAQKEAEHQRQQAEGLIEFMLTDLRQRLEGVGRLDVLQSVNQQALDYYADQSDLNALPADSLERRARILHAMGEDDHKRGDRAGAIAKFEEAHRVTATLLAADPRDPSRIFAHAQSEFWLGYVDFIGQRFDRALPRFLAYRALAEHLVRLVPENQAYWRELGYAQGNICTIAVTLKGPEDQLGECGNALKTMQRVARMVPEDRSLDVDIANRHAWMADALRVQGRDVEALQERSRQAAIVQRLVTEDPKNATYQQDWMLARYSNAQLLYSLGEKSRAIQLREEARQDVARLIAGDPQNNDWRVWQEKLAAPFGN</sequence>
<name>T0JD28_9SPHN</name>
<dbReference type="SUPFAM" id="SSF48452">
    <property type="entry name" value="TPR-like"/>
    <property type="match status" value="1"/>
</dbReference>
<evidence type="ECO:0000256" key="1">
    <source>
        <dbReference type="SAM" id="Phobius"/>
    </source>
</evidence>
<dbReference type="Gene3D" id="3.40.50.10140">
    <property type="entry name" value="Toll/interleukin-1 receptor homology (TIR) domain"/>
    <property type="match status" value="1"/>
</dbReference>
<gene>
    <name evidence="3" type="ORF">L284_00240</name>
</gene>
<accession>T0JD28</accession>
<dbReference type="SUPFAM" id="SSF52200">
    <property type="entry name" value="Toll/Interleukin receptor TIR domain"/>
    <property type="match status" value="1"/>
</dbReference>
<feature type="transmembrane region" description="Helical" evidence="1">
    <location>
        <begin position="200"/>
        <end position="222"/>
    </location>
</feature>
<dbReference type="InterPro" id="IPR011990">
    <property type="entry name" value="TPR-like_helical_dom_sf"/>
</dbReference>
<dbReference type="GO" id="GO:0007165">
    <property type="term" value="P:signal transduction"/>
    <property type="evidence" value="ECO:0007669"/>
    <property type="project" value="InterPro"/>
</dbReference>
<keyword evidence="4" id="KW-1185">Reference proteome</keyword>
<dbReference type="RefSeq" id="WP_021232051.1">
    <property type="nucleotide sequence ID" value="NZ_ATHL01000001.1"/>
</dbReference>
<evidence type="ECO:0000313" key="4">
    <source>
        <dbReference type="Proteomes" id="UP000015527"/>
    </source>
</evidence>
<dbReference type="Pfam" id="PF13676">
    <property type="entry name" value="TIR_2"/>
    <property type="match status" value="1"/>
</dbReference>
<proteinExistence type="predicted"/>
<keyword evidence="1" id="KW-0812">Transmembrane</keyword>
<evidence type="ECO:0000259" key="2">
    <source>
        <dbReference type="Pfam" id="PF13676"/>
    </source>
</evidence>
<dbReference type="OrthoDB" id="7308181at2"/>